<sequence>MSEEMPEDTKKEATDAEKRRKRRQKKILRGAGDRLLQITTVHGGEAPFFTSPMPSQQSSPTSSEAPFNPVISSRKSSISSLSQPSIILNSSGSNNDQISSSIIHEEPESVSLSSSSSMAHIRRPDKEYLRQMLENMRKHNISTGSFTSTSGAGGDTSSLEEQRNIQQQQQLQSSLLLSGEETSTQSMFPFLSPEMMLLGSTLGIGVGGQNLRARTWKLIHFVVMFSLGLYVVSYKLFFRVNAWHHFNYLIYDNSNHLSNNELSIPLFWYFITLELILHTTRFFLDQQQLQQQQMNKPSYDSTNFVSILPYPLPQVITILIRYRLIWNNLWADLCALVFV</sequence>
<keyword evidence="2 5" id="KW-1133">Transmembrane helix</keyword>
<evidence type="ECO:0000313" key="7">
    <source>
        <dbReference type="Proteomes" id="UP000789831"/>
    </source>
</evidence>
<feature type="transmembrane region" description="Helical" evidence="5">
    <location>
        <begin position="218"/>
        <end position="237"/>
    </location>
</feature>
<comment type="caution">
    <text evidence="6">The sequence shown here is derived from an EMBL/GenBank/DDBJ whole genome shotgun (WGS) entry which is preliminary data.</text>
</comment>
<feature type="compositionally biased region" description="Low complexity" evidence="4">
    <location>
        <begin position="142"/>
        <end position="164"/>
    </location>
</feature>
<dbReference type="GO" id="GO:0006890">
    <property type="term" value="P:retrograde vesicle-mediated transport, Golgi to endoplasmic reticulum"/>
    <property type="evidence" value="ECO:0007669"/>
    <property type="project" value="TreeGrafter"/>
</dbReference>
<evidence type="ECO:0000256" key="3">
    <source>
        <dbReference type="ARBA" id="ARBA00023136"/>
    </source>
</evidence>
<dbReference type="AlphaFoldDB" id="A0A9N9FWB6"/>
<accession>A0A9N9FWB6</accession>
<evidence type="ECO:0000256" key="5">
    <source>
        <dbReference type="SAM" id="Phobius"/>
    </source>
</evidence>
<evidence type="ECO:0000256" key="1">
    <source>
        <dbReference type="ARBA" id="ARBA00022692"/>
    </source>
</evidence>
<dbReference type="OrthoDB" id="5393181at2759"/>
<dbReference type="EMBL" id="CAJVPL010001266">
    <property type="protein sequence ID" value="CAG8562074.1"/>
    <property type="molecule type" value="Genomic_DNA"/>
</dbReference>
<keyword evidence="1 5" id="KW-0812">Transmembrane</keyword>
<feature type="compositionally biased region" description="Low complexity" evidence="4">
    <location>
        <begin position="47"/>
        <end position="63"/>
    </location>
</feature>
<dbReference type="PANTHER" id="PTHR28263:SF1">
    <property type="entry name" value="GOLGI TO ER TRAFFIC PROTEIN 2"/>
    <property type="match status" value="1"/>
</dbReference>
<evidence type="ECO:0000256" key="2">
    <source>
        <dbReference type="ARBA" id="ARBA00022989"/>
    </source>
</evidence>
<gene>
    <name evidence="6" type="ORF">AGERDE_LOCUS7201</name>
</gene>
<proteinExistence type="predicted"/>
<evidence type="ECO:0000313" key="6">
    <source>
        <dbReference type="EMBL" id="CAG8562074.1"/>
    </source>
</evidence>
<dbReference type="Proteomes" id="UP000789831">
    <property type="component" value="Unassembled WGS sequence"/>
</dbReference>
<reference evidence="6" key="1">
    <citation type="submission" date="2021-06" db="EMBL/GenBank/DDBJ databases">
        <authorList>
            <person name="Kallberg Y."/>
            <person name="Tangrot J."/>
            <person name="Rosling A."/>
        </authorList>
    </citation>
    <scope>NUCLEOTIDE SEQUENCE</scope>
    <source>
        <strain evidence="6">MT106</strain>
    </source>
</reference>
<protein>
    <submittedName>
        <fullName evidence="6">5503_t:CDS:1</fullName>
    </submittedName>
</protein>
<keyword evidence="3 5" id="KW-0472">Membrane</keyword>
<dbReference type="InterPro" id="IPR028143">
    <property type="entry name" value="Get2/sif1"/>
</dbReference>
<feature type="compositionally biased region" description="Basic and acidic residues" evidence="4">
    <location>
        <begin position="7"/>
        <end position="18"/>
    </location>
</feature>
<evidence type="ECO:0000256" key="4">
    <source>
        <dbReference type="SAM" id="MobiDB-lite"/>
    </source>
</evidence>
<feature type="region of interest" description="Disordered" evidence="4">
    <location>
        <begin position="1"/>
        <end position="71"/>
    </location>
</feature>
<organism evidence="6 7">
    <name type="scientific">Ambispora gerdemannii</name>
    <dbReference type="NCBI Taxonomy" id="144530"/>
    <lineage>
        <taxon>Eukaryota</taxon>
        <taxon>Fungi</taxon>
        <taxon>Fungi incertae sedis</taxon>
        <taxon>Mucoromycota</taxon>
        <taxon>Glomeromycotina</taxon>
        <taxon>Glomeromycetes</taxon>
        <taxon>Archaeosporales</taxon>
        <taxon>Ambisporaceae</taxon>
        <taxon>Ambispora</taxon>
    </lineage>
</organism>
<feature type="transmembrane region" description="Helical" evidence="5">
    <location>
        <begin position="266"/>
        <end position="284"/>
    </location>
</feature>
<feature type="region of interest" description="Disordered" evidence="4">
    <location>
        <begin position="140"/>
        <end position="164"/>
    </location>
</feature>
<dbReference type="PANTHER" id="PTHR28263">
    <property type="entry name" value="GOLGI TO ER TRAFFIC PROTEIN 2"/>
    <property type="match status" value="1"/>
</dbReference>
<keyword evidence="7" id="KW-1185">Reference proteome</keyword>
<feature type="compositionally biased region" description="Basic residues" evidence="4">
    <location>
        <begin position="19"/>
        <end position="28"/>
    </location>
</feature>
<dbReference type="Pfam" id="PF08690">
    <property type="entry name" value="GET2"/>
    <property type="match status" value="1"/>
</dbReference>
<name>A0A9N9FWB6_9GLOM</name>